<dbReference type="Gene3D" id="3.40.1350.10">
    <property type="match status" value="1"/>
</dbReference>
<dbReference type="PANTHER" id="PTHR34039">
    <property type="entry name" value="UPF0102 PROTEIN YRAN"/>
    <property type="match status" value="1"/>
</dbReference>
<protein>
    <recommendedName>
        <fullName evidence="2">UPF0102 protein ACFSM5_20380</fullName>
    </recommendedName>
</protein>
<evidence type="ECO:0000313" key="4">
    <source>
        <dbReference type="Proteomes" id="UP001597295"/>
    </source>
</evidence>
<dbReference type="InterPro" id="IPR003509">
    <property type="entry name" value="UPF0102_YraN-like"/>
</dbReference>
<accession>A0ABW5DVW5</accession>
<dbReference type="InterPro" id="IPR011856">
    <property type="entry name" value="tRNA_endonuc-like_dom_sf"/>
</dbReference>
<comment type="similarity">
    <text evidence="1 2">Belongs to the UPF0102 family.</text>
</comment>
<dbReference type="HAMAP" id="MF_00048">
    <property type="entry name" value="UPF0102"/>
    <property type="match status" value="1"/>
</dbReference>
<evidence type="ECO:0000256" key="2">
    <source>
        <dbReference type="HAMAP-Rule" id="MF_00048"/>
    </source>
</evidence>
<evidence type="ECO:0000313" key="3">
    <source>
        <dbReference type="EMBL" id="MFD2265272.1"/>
    </source>
</evidence>
<dbReference type="EMBL" id="JBHUIP010000016">
    <property type="protein sequence ID" value="MFD2265272.1"/>
    <property type="molecule type" value="Genomic_DNA"/>
</dbReference>
<gene>
    <name evidence="3" type="ORF">ACFSM5_20380</name>
</gene>
<sequence length="124" mass="14414">MSEARRRRGAAAFARGRRGEMLAVGWLRLLGWRILHRNLKTPFGEIDLLARRGSILAVIEVKIRDDLDRAAEAIQFEQQARLLRAGAWIQGKKPRLKDLDLRFDALLIRPWRLPLHVQGAWMER</sequence>
<dbReference type="SUPFAM" id="SSF52980">
    <property type="entry name" value="Restriction endonuclease-like"/>
    <property type="match status" value="1"/>
</dbReference>
<dbReference type="PANTHER" id="PTHR34039:SF1">
    <property type="entry name" value="UPF0102 PROTEIN YRAN"/>
    <property type="match status" value="1"/>
</dbReference>
<reference evidence="4" key="1">
    <citation type="journal article" date="2019" name="Int. J. Syst. Evol. Microbiol.">
        <title>The Global Catalogue of Microorganisms (GCM) 10K type strain sequencing project: providing services to taxonomists for standard genome sequencing and annotation.</title>
        <authorList>
            <consortium name="The Broad Institute Genomics Platform"/>
            <consortium name="The Broad Institute Genome Sequencing Center for Infectious Disease"/>
            <person name="Wu L."/>
            <person name="Ma J."/>
        </authorList>
    </citation>
    <scope>NUCLEOTIDE SEQUENCE [LARGE SCALE GENOMIC DNA]</scope>
    <source>
        <strain evidence="4">CGMCC 1.19062</strain>
    </source>
</reference>
<dbReference type="NCBIfam" id="NF009151">
    <property type="entry name" value="PRK12497.1-5"/>
    <property type="match status" value="1"/>
</dbReference>
<dbReference type="Proteomes" id="UP001597295">
    <property type="component" value="Unassembled WGS sequence"/>
</dbReference>
<dbReference type="Pfam" id="PF02021">
    <property type="entry name" value="UPF0102"/>
    <property type="match status" value="1"/>
</dbReference>
<comment type="caution">
    <text evidence="3">The sequence shown here is derived from an EMBL/GenBank/DDBJ whole genome shotgun (WGS) entry which is preliminary data.</text>
</comment>
<keyword evidence="4" id="KW-1185">Reference proteome</keyword>
<organism evidence="3 4">
    <name type="scientific">Lacibacterium aquatile</name>
    <dbReference type="NCBI Taxonomy" id="1168082"/>
    <lineage>
        <taxon>Bacteria</taxon>
        <taxon>Pseudomonadati</taxon>
        <taxon>Pseudomonadota</taxon>
        <taxon>Alphaproteobacteria</taxon>
        <taxon>Rhodospirillales</taxon>
        <taxon>Rhodospirillaceae</taxon>
    </lineage>
</organism>
<dbReference type="InterPro" id="IPR011335">
    <property type="entry name" value="Restrct_endonuc-II-like"/>
</dbReference>
<evidence type="ECO:0000256" key="1">
    <source>
        <dbReference type="ARBA" id="ARBA00006738"/>
    </source>
</evidence>
<proteinExistence type="inferred from homology"/>
<name>A0ABW5DVW5_9PROT</name>
<dbReference type="RefSeq" id="WP_379878443.1">
    <property type="nucleotide sequence ID" value="NZ_JBHUIP010000016.1"/>
</dbReference>